<protein>
    <submittedName>
        <fullName evidence="2">YozQ family protein</fullName>
    </submittedName>
</protein>
<accession>A0A9X3WAV7</accession>
<feature type="compositionally biased region" description="Polar residues" evidence="1">
    <location>
        <begin position="37"/>
        <end position="48"/>
    </location>
</feature>
<evidence type="ECO:0000256" key="1">
    <source>
        <dbReference type="SAM" id="MobiDB-lite"/>
    </source>
</evidence>
<dbReference type="InterPro" id="IPR025100">
    <property type="entry name" value="DUF4025"/>
</dbReference>
<dbReference type="RefSeq" id="WP_272444965.1">
    <property type="nucleotide sequence ID" value="NZ_JAMQKC010000002.1"/>
</dbReference>
<gene>
    <name evidence="2" type="ORF">NC799_03550</name>
</gene>
<dbReference type="Proteomes" id="UP001145069">
    <property type="component" value="Unassembled WGS sequence"/>
</dbReference>
<comment type="caution">
    <text evidence="2">The sequence shown here is derived from an EMBL/GenBank/DDBJ whole genome shotgun (WGS) entry which is preliminary data.</text>
</comment>
<keyword evidence="3" id="KW-1185">Reference proteome</keyword>
<dbReference type="AlphaFoldDB" id="A0A9X3WAV7"/>
<dbReference type="EMBL" id="JAMQKC010000002">
    <property type="protein sequence ID" value="MDC3415985.1"/>
    <property type="molecule type" value="Genomic_DNA"/>
</dbReference>
<reference evidence="2" key="1">
    <citation type="submission" date="2022-06" db="EMBL/GenBank/DDBJ databases">
        <title>Aquibacillus sp. a new bacterium isolated from soil saline samples.</title>
        <authorList>
            <person name="Galisteo C."/>
            <person name="De La Haba R."/>
            <person name="Sanchez-Porro C."/>
            <person name="Ventosa A."/>
        </authorList>
    </citation>
    <scope>NUCLEOTIDE SEQUENCE</scope>
    <source>
        <strain evidence="2">3ASR75-54</strain>
    </source>
</reference>
<organism evidence="2 3">
    <name type="scientific">Aquibacillus salsiterrae</name>
    <dbReference type="NCBI Taxonomy" id="2950439"/>
    <lineage>
        <taxon>Bacteria</taxon>
        <taxon>Bacillati</taxon>
        <taxon>Bacillota</taxon>
        <taxon>Bacilli</taxon>
        <taxon>Bacillales</taxon>
        <taxon>Bacillaceae</taxon>
        <taxon>Aquibacillus</taxon>
    </lineage>
</organism>
<evidence type="ECO:0000313" key="3">
    <source>
        <dbReference type="Proteomes" id="UP001145069"/>
    </source>
</evidence>
<sequence>MVKKVSQEDANKVAEKVYSPADYQSNDPLSQGMAITHEQSTDSYTEGTINGKIDNVDKNGSLKSGEGRDIQK</sequence>
<name>A0A9X3WAV7_9BACI</name>
<dbReference type="Pfam" id="PF13217">
    <property type="entry name" value="DUF4025"/>
    <property type="match status" value="1"/>
</dbReference>
<evidence type="ECO:0000313" key="2">
    <source>
        <dbReference type="EMBL" id="MDC3415985.1"/>
    </source>
</evidence>
<proteinExistence type="predicted"/>
<feature type="region of interest" description="Disordered" evidence="1">
    <location>
        <begin position="1"/>
        <end position="72"/>
    </location>
</feature>
<feature type="compositionally biased region" description="Basic and acidic residues" evidence="1">
    <location>
        <begin position="1"/>
        <end position="15"/>
    </location>
</feature>